<sequence>MRLIDFKLHNKALLLRWIWKLYSSQESLWFTLANKLFSPQRGCKSPILWIKNGSFFWKDLRSLFPMFQLSTQIHVRSGLHTSFWFDNWGGRPLFFLSKRFHQLPRARICLKAGLQQVNNLLPSLMLLNTLSILTNAPVILSPNGFDAVHCRWSSDGSFSVAAVYKCWASAGKFASPFEWIWKLKVSPSIKLFLYLLSNDRLLTKQQLQKRGVFTQPGCVLCNTESEEDSLHLFFSCPFSDHLWSRLTTLYQTPVMTTSYSTRETLLLFFKRSTLSTFQSTLLVSALYIIWMERNNRTFRNSQRTVEDLVRWVMVEATMLLEKNFTLIFQPPCSDNNWVIDSLQAKTYSNSDKGNMKHNKSESDVTSLATSSPPRSPKRAMYYVQSPSRDSHDGDKSSNMQPTPVYNSPMDSPSHPSYEGGTHHSRTSSASRFSGNLRSSSSRKGHRNKRVNEKGWPECNVIQEEGSYDDLDEDKGLTRRCQIILGFLALVFLFTVFCLIIWGAARPYKPEVVIKTLVVNNFYAGEGTDTTGVPTKLVTMNCTLKLVVYNHASMFGIHASADPVQMIFSEITIASGELKRYYQPRKSHRMFSLVLHGEKVPLYGAGASLFLSSTDSVVPLTLDFELRSRGYVIGKLVKVSHKQHVSCSITVDSRKSKPIKLSRSSCSYD</sequence>
<feature type="transmembrane region" description="Helical" evidence="2">
    <location>
        <begin position="482"/>
        <end position="504"/>
    </location>
</feature>
<evidence type="ECO:0000313" key="5">
    <source>
        <dbReference type="Proteomes" id="UP001140206"/>
    </source>
</evidence>
<feature type="compositionally biased region" description="Low complexity" evidence="1">
    <location>
        <begin position="427"/>
        <end position="439"/>
    </location>
</feature>
<feature type="domain" description="Reverse transcriptase zinc-binding" evidence="3">
    <location>
        <begin position="158"/>
        <end position="243"/>
    </location>
</feature>
<feature type="transmembrane region" description="Helical" evidence="2">
    <location>
        <begin position="272"/>
        <end position="290"/>
    </location>
</feature>
<keyword evidence="5" id="KW-1185">Reference proteome</keyword>
<proteinExistence type="predicted"/>
<reference evidence="4" key="1">
    <citation type="submission" date="2022-08" db="EMBL/GenBank/DDBJ databases">
        <authorList>
            <person name="Marques A."/>
        </authorList>
    </citation>
    <scope>NUCLEOTIDE SEQUENCE</scope>
    <source>
        <strain evidence="4">RhyPub2mFocal</strain>
        <tissue evidence="4">Leaves</tissue>
    </source>
</reference>
<evidence type="ECO:0000313" key="4">
    <source>
        <dbReference type="EMBL" id="KAJ4794511.1"/>
    </source>
</evidence>
<dbReference type="InterPro" id="IPR026960">
    <property type="entry name" value="RVT-Znf"/>
</dbReference>
<keyword evidence="2" id="KW-0472">Membrane</keyword>
<gene>
    <name evidence="4" type="ORF">LUZ62_045757</name>
</gene>
<dbReference type="PANTHER" id="PTHR48436">
    <property type="entry name" value="2, PUTATIVE-RELATED"/>
    <property type="match status" value="1"/>
</dbReference>
<protein>
    <recommendedName>
        <fullName evidence="3">Reverse transcriptase zinc-binding domain-containing protein</fullName>
    </recommendedName>
</protein>
<evidence type="ECO:0000256" key="1">
    <source>
        <dbReference type="SAM" id="MobiDB-lite"/>
    </source>
</evidence>
<feature type="region of interest" description="Disordered" evidence="1">
    <location>
        <begin position="348"/>
        <end position="451"/>
    </location>
</feature>
<dbReference type="Proteomes" id="UP001140206">
    <property type="component" value="Chromosome 2"/>
</dbReference>
<organism evidence="4 5">
    <name type="scientific">Rhynchospora pubera</name>
    <dbReference type="NCBI Taxonomy" id="906938"/>
    <lineage>
        <taxon>Eukaryota</taxon>
        <taxon>Viridiplantae</taxon>
        <taxon>Streptophyta</taxon>
        <taxon>Embryophyta</taxon>
        <taxon>Tracheophyta</taxon>
        <taxon>Spermatophyta</taxon>
        <taxon>Magnoliopsida</taxon>
        <taxon>Liliopsida</taxon>
        <taxon>Poales</taxon>
        <taxon>Cyperaceae</taxon>
        <taxon>Cyperoideae</taxon>
        <taxon>Rhynchosporeae</taxon>
        <taxon>Rhynchospora</taxon>
    </lineage>
</organism>
<evidence type="ECO:0000256" key="2">
    <source>
        <dbReference type="SAM" id="Phobius"/>
    </source>
</evidence>
<accession>A0AAV8FSW9</accession>
<name>A0AAV8FSW9_9POAL</name>
<dbReference type="EMBL" id="JAMFTS010000002">
    <property type="protein sequence ID" value="KAJ4794511.1"/>
    <property type="molecule type" value="Genomic_DNA"/>
</dbReference>
<evidence type="ECO:0000259" key="3">
    <source>
        <dbReference type="Pfam" id="PF13966"/>
    </source>
</evidence>
<dbReference type="Pfam" id="PF13966">
    <property type="entry name" value="zf-RVT"/>
    <property type="match status" value="1"/>
</dbReference>
<feature type="compositionally biased region" description="Polar residues" evidence="1">
    <location>
        <begin position="363"/>
        <end position="372"/>
    </location>
</feature>
<dbReference type="AlphaFoldDB" id="A0AAV8FSW9"/>
<dbReference type="InterPro" id="IPR055276">
    <property type="entry name" value="NHL41-like"/>
</dbReference>
<keyword evidence="2" id="KW-1133">Transmembrane helix</keyword>
<keyword evidence="2" id="KW-0812">Transmembrane</keyword>
<feature type="compositionally biased region" description="Polar residues" evidence="1">
    <location>
        <begin position="396"/>
        <end position="414"/>
    </location>
</feature>
<comment type="caution">
    <text evidence="4">The sequence shown here is derived from an EMBL/GenBank/DDBJ whole genome shotgun (WGS) entry which is preliminary data.</text>
</comment>
<dbReference type="PANTHER" id="PTHR48436:SF1">
    <property type="entry name" value="2, PUTATIVE-RELATED"/>
    <property type="match status" value="1"/>
</dbReference>